<dbReference type="InterPro" id="IPR036286">
    <property type="entry name" value="LexA/Signal_pep-like_sf"/>
</dbReference>
<name>A0A9D9N1C3_9SPIR</name>
<dbReference type="InterPro" id="IPR015927">
    <property type="entry name" value="Peptidase_S24_S26A/B/C"/>
</dbReference>
<dbReference type="Gene3D" id="2.10.109.10">
    <property type="entry name" value="Umud Fragment, subunit A"/>
    <property type="match status" value="1"/>
</dbReference>
<evidence type="ECO:0000313" key="3">
    <source>
        <dbReference type="Proteomes" id="UP000823638"/>
    </source>
</evidence>
<sequence>MEKNKKLDSYTIQLYSISMNETGFPSPAQGYEKAAIDLNSLLVKHPASTFIMVYQGKDNPGKGITKGDILVVDSSLPPLRGAVAVVESGGRFLCVTLEEESSLFFRDRAGEVQGSGNRCFSGKSFFYTDTHGGKNYVESVFGIVRAAVRIL</sequence>
<dbReference type="Pfam" id="PF00717">
    <property type="entry name" value="Peptidase_S24"/>
    <property type="match status" value="1"/>
</dbReference>
<reference evidence="2" key="2">
    <citation type="journal article" date="2021" name="PeerJ">
        <title>Extensive microbial diversity within the chicken gut microbiome revealed by metagenomics and culture.</title>
        <authorList>
            <person name="Gilroy R."/>
            <person name="Ravi A."/>
            <person name="Getino M."/>
            <person name="Pursley I."/>
            <person name="Horton D.L."/>
            <person name="Alikhan N.F."/>
            <person name="Baker D."/>
            <person name="Gharbi K."/>
            <person name="Hall N."/>
            <person name="Watson M."/>
            <person name="Adriaenssens E.M."/>
            <person name="Foster-Nyarko E."/>
            <person name="Jarju S."/>
            <person name="Secka A."/>
            <person name="Antonio M."/>
            <person name="Oren A."/>
            <person name="Chaudhuri R.R."/>
            <person name="La Ragione R."/>
            <person name="Hildebrand F."/>
            <person name="Pallen M.J."/>
        </authorList>
    </citation>
    <scope>NUCLEOTIDE SEQUENCE</scope>
    <source>
        <strain evidence="2">10532</strain>
    </source>
</reference>
<evidence type="ECO:0000259" key="1">
    <source>
        <dbReference type="Pfam" id="PF00717"/>
    </source>
</evidence>
<evidence type="ECO:0000313" key="2">
    <source>
        <dbReference type="EMBL" id="MBO8456826.1"/>
    </source>
</evidence>
<dbReference type="Proteomes" id="UP000823638">
    <property type="component" value="Unassembled WGS sequence"/>
</dbReference>
<reference evidence="2" key="1">
    <citation type="submission" date="2020-10" db="EMBL/GenBank/DDBJ databases">
        <authorList>
            <person name="Gilroy R."/>
        </authorList>
    </citation>
    <scope>NUCLEOTIDE SEQUENCE</scope>
    <source>
        <strain evidence="2">10532</strain>
    </source>
</reference>
<comment type="caution">
    <text evidence="2">The sequence shown here is derived from an EMBL/GenBank/DDBJ whole genome shotgun (WGS) entry which is preliminary data.</text>
</comment>
<dbReference type="AlphaFoldDB" id="A0A9D9N1C3"/>
<gene>
    <name evidence="2" type="ORF">IAA81_01200</name>
</gene>
<dbReference type="EMBL" id="JADIMM010000019">
    <property type="protein sequence ID" value="MBO8456826.1"/>
    <property type="molecule type" value="Genomic_DNA"/>
</dbReference>
<accession>A0A9D9N1C3</accession>
<proteinExistence type="predicted"/>
<protein>
    <recommendedName>
        <fullName evidence="1">Peptidase S24/S26A/S26B/S26C domain-containing protein</fullName>
    </recommendedName>
</protein>
<organism evidence="2 3">
    <name type="scientific">Candidatus Gallitreponema excrementavium</name>
    <dbReference type="NCBI Taxonomy" id="2840840"/>
    <lineage>
        <taxon>Bacteria</taxon>
        <taxon>Pseudomonadati</taxon>
        <taxon>Spirochaetota</taxon>
        <taxon>Spirochaetia</taxon>
        <taxon>Spirochaetales</taxon>
        <taxon>Candidatus Gallitreponema</taxon>
    </lineage>
</organism>
<feature type="domain" description="Peptidase S24/S26A/S26B/S26C" evidence="1">
    <location>
        <begin position="21"/>
        <end position="100"/>
    </location>
</feature>
<dbReference type="SUPFAM" id="SSF51306">
    <property type="entry name" value="LexA/Signal peptidase"/>
    <property type="match status" value="1"/>
</dbReference>